<keyword evidence="5 7" id="KW-0472">Membrane</keyword>
<keyword evidence="2 7" id="KW-0812">Transmembrane</keyword>
<feature type="transmembrane region" description="Helical" evidence="7">
    <location>
        <begin position="44"/>
        <end position="63"/>
    </location>
</feature>
<protein>
    <submittedName>
        <fullName evidence="8">Fiber (DUF1218)</fullName>
    </submittedName>
</protein>
<dbReference type="EMBL" id="JAMFTS010000003">
    <property type="protein sequence ID" value="KAJ4774393.1"/>
    <property type="molecule type" value="Genomic_DNA"/>
</dbReference>
<gene>
    <name evidence="8" type="ORF">LUZ62_058650</name>
</gene>
<evidence type="ECO:0000256" key="1">
    <source>
        <dbReference type="ARBA" id="ARBA00004127"/>
    </source>
</evidence>
<evidence type="ECO:0000313" key="9">
    <source>
        <dbReference type="Proteomes" id="UP001140206"/>
    </source>
</evidence>
<evidence type="ECO:0000256" key="2">
    <source>
        <dbReference type="ARBA" id="ARBA00022692"/>
    </source>
</evidence>
<organism evidence="8 9">
    <name type="scientific">Rhynchospora pubera</name>
    <dbReference type="NCBI Taxonomy" id="906938"/>
    <lineage>
        <taxon>Eukaryota</taxon>
        <taxon>Viridiplantae</taxon>
        <taxon>Streptophyta</taxon>
        <taxon>Embryophyta</taxon>
        <taxon>Tracheophyta</taxon>
        <taxon>Spermatophyta</taxon>
        <taxon>Magnoliopsida</taxon>
        <taxon>Liliopsida</taxon>
        <taxon>Poales</taxon>
        <taxon>Cyperaceae</taxon>
        <taxon>Cyperoideae</taxon>
        <taxon>Rhynchosporeae</taxon>
        <taxon>Rhynchospora</taxon>
    </lineage>
</organism>
<feature type="transmembrane region" description="Helical" evidence="7">
    <location>
        <begin position="129"/>
        <end position="153"/>
    </location>
</feature>
<dbReference type="InterPro" id="IPR052222">
    <property type="entry name" value="DESIGUAL"/>
</dbReference>
<feature type="transmembrane region" description="Helical" evidence="7">
    <location>
        <begin position="89"/>
        <end position="108"/>
    </location>
</feature>
<dbReference type="Pfam" id="PF06749">
    <property type="entry name" value="DUF1218"/>
    <property type="match status" value="1"/>
</dbReference>
<dbReference type="InterPro" id="IPR009606">
    <property type="entry name" value="DEAL/Modifying_wall_lignin1/2"/>
</dbReference>
<proteinExistence type="inferred from homology"/>
<accession>A0AAV8E823</accession>
<comment type="caution">
    <text evidence="8">The sequence shown here is derived from an EMBL/GenBank/DDBJ whole genome shotgun (WGS) entry which is preliminary data.</text>
</comment>
<keyword evidence="9" id="KW-1185">Reference proteome</keyword>
<feature type="transmembrane region" description="Helical" evidence="7">
    <location>
        <begin position="179"/>
        <end position="199"/>
    </location>
</feature>
<name>A0AAV8E823_9POAL</name>
<dbReference type="GO" id="GO:0012505">
    <property type="term" value="C:endomembrane system"/>
    <property type="evidence" value="ECO:0007669"/>
    <property type="project" value="UniProtKB-SubCell"/>
</dbReference>
<dbReference type="AlphaFoldDB" id="A0AAV8E823"/>
<sequence>MRPAPLMLQGLIEHMDNFMATELQTKERKRDAFQFSVFSMGSKLVISLVLVFDLIAFGLAIAAEQRRSTATVVADNEKNYTYCVYDSDIATWFGVGALLFLFLSQVLVMSATKCFCCGSAIRPGGSRSCALILFFVCWLTFLIAEASLLAGAVRNAYHTRYRTLFFVDPPTCQTVRRGVFAAGAAFIFFTTILTELYYITFSKAQNTMNPSYDKNNIGMGTY</sequence>
<dbReference type="Proteomes" id="UP001140206">
    <property type="component" value="Chromosome 3"/>
</dbReference>
<evidence type="ECO:0000256" key="7">
    <source>
        <dbReference type="SAM" id="Phobius"/>
    </source>
</evidence>
<keyword evidence="3" id="KW-0732">Signal</keyword>
<evidence type="ECO:0000256" key="5">
    <source>
        <dbReference type="ARBA" id="ARBA00023136"/>
    </source>
</evidence>
<comment type="subcellular location">
    <subcellularLocation>
        <location evidence="1">Endomembrane system</location>
        <topology evidence="1">Multi-pass membrane protein</topology>
    </subcellularLocation>
</comment>
<evidence type="ECO:0000256" key="4">
    <source>
        <dbReference type="ARBA" id="ARBA00022989"/>
    </source>
</evidence>
<reference evidence="8" key="1">
    <citation type="submission" date="2022-08" db="EMBL/GenBank/DDBJ databases">
        <authorList>
            <person name="Marques A."/>
        </authorList>
    </citation>
    <scope>NUCLEOTIDE SEQUENCE</scope>
    <source>
        <strain evidence="8">RhyPub2mFocal</strain>
        <tissue evidence="8">Leaves</tissue>
    </source>
</reference>
<dbReference type="PANTHER" id="PTHR31769">
    <property type="entry name" value="OS07G0462200 PROTEIN-RELATED"/>
    <property type="match status" value="1"/>
</dbReference>
<keyword evidence="4 7" id="KW-1133">Transmembrane helix</keyword>
<evidence type="ECO:0000256" key="6">
    <source>
        <dbReference type="ARBA" id="ARBA00029467"/>
    </source>
</evidence>
<comment type="similarity">
    <text evidence="6">Belongs to the DESIGUAL family.</text>
</comment>
<evidence type="ECO:0000313" key="8">
    <source>
        <dbReference type="EMBL" id="KAJ4774393.1"/>
    </source>
</evidence>
<evidence type="ECO:0000256" key="3">
    <source>
        <dbReference type="ARBA" id="ARBA00022729"/>
    </source>
</evidence>